<dbReference type="SUPFAM" id="SSF55729">
    <property type="entry name" value="Acyl-CoA N-acyltransferases (Nat)"/>
    <property type="match status" value="1"/>
</dbReference>
<gene>
    <name evidence="2" type="ORF">CWS31_017145</name>
</gene>
<dbReference type="Proteomes" id="UP000815846">
    <property type="component" value="Unassembled WGS sequence"/>
</dbReference>
<organism evidence="2 3">
    <name type="scientific">Colwellia echini</name>
    <dbReference type="NCBI Taxonomy" id="1982103"/>
    <lineage>
        <taxon>Bacteria</taxon>
        <taxon>Pseudomonadati</taxon>
        <taxon>Pseudomonadota</taxon>
        <taxon>Gammaproteobacteria</taxon>
        <taxon>Alteromonadales</taxon>
        <taxon>Colwelliaceae</taxon>
        <taxon>Colwellia</taxon>
    </lineage>
</organism>
<sequence length="163" mass="18121">MDIRPECNDDINSIERVIIEAFKNHPHSNQTEHEIVAKLRNDNPLSVSLVAEVNNVIIGHIAFSKVNISGEFIEWYGLAPVSVEPEYQNQGVGSQLILSGLKAIRELNGKGCVLLGEPEYYNRFGFKAFSGLVFKGVPPEYFQSLLLSGDMPNGNVEYHKAFA</sequence>
<evidence type="ECO:0000313" key="2">
    <source>
        <dbReference type="EMBL" id="TYK64161.1"/>
    </source>
</evidence>
<feature type="domain" description="N-acetyltransferase" evidence="1">
    <location>
        <begin position="1"/>
        <end position="152"/>
    </location>
</feature>
<comment type="caution">
    <text evidence="2">The sequence shown here is derived from an EMBL/GenBank/DDBJ whole genome shotgun (WGS) entry which is preliminary data.</text>
</comment>
<dbReference type="InterPro" id="IPR000182">
    <property type="entry name" value="GNAT_dom"/>
</dbReference>
<proteinExistence type="predicted"/>
<accession>A0ABY3MSI8</accession>
<evidence type="ECO:0000259" key="1">
    <source>
        <dbReference type="PROSITE" id="PS51186"/>
    </source>
</evidence>
<name>A0ABY3MSI8_9GAMM</name>
<dbReference type="PROSITE" id="PS51186">
    <property type="entry name" value="GNAT"/>
    <property type="match status" value="1"/>
</dbReference>
<reference evidence="2 3" key="1">
    <citation type="submission" date="2019-08" db="EMBL/GenBank/DDBJ databases">
        <title>Microbe sample from Colwellia echini.</title>
        <authorList>
            <person name="Christiansen L."/>
            <person name="Pathiraja D."/>
            <person name="Schultz-Johansen M."/>
            <person name="Choi I.-G."/>
            <person name="Stougaard P."/>
        </authorList>
    </citation>
    <scope>NUCLEOTIDE SEQUENCE [LARGE SCALE GENOMIC DNA]</scope>
    <source>
        <strain evidence="2 3">A3</strain>
    </source>
</reference>
<evidence type="ECO:0000313" key="3">
    <source>
        <dbReference type="Proteomes" id="UP000815846"/>
    </source>
</evidence>
<dbReference type="EMBL" id="PJAI02000052">
    <property type="protein sequence ID" value="TYK64161.1"/>
    <property type="molecule type" value="Genomic_DNA"/>
</dbReference>
<dbReference type="Gene3D" id="3.40.630.30">
    <property type="match status" value="1"/>
</dbReference>
<dbReference type="Pfam" id="PF13508">
    <property type="entry name" value="Acetyltransf_7"/>
    <property type="match status" value="1"/>
</dbReference>
<dbReference type="InterPro" id="IPR016181">
    <property type="entry name" value="Acyl_CoA_acyltransferase"/>
</dbReference>
<dbReference type="CDD" id="cd04301">
    <property type="entry name" value="NAT_SF"/>
    <property type="match status" value="1"/>
</dbReference>
<protein>
    <submittedName>
        <fullName evidence="2">N-acetyltransferase</fullName>
    </submittedName>
</protein>
<keyword evidence="3" id="KW-1185">Reference proteome</keyword>